<dbReference type="GO" id="GO:0042781">
    <property type="term" value="F:3'-tRNA processing endoribonuclease activity"/>
    <property type="evidence" value="ECO:0007669"/>
    <property type="project" value="TreeGrafter"/>
</dbReference>
<reference evidence="8 9" key="1">
    <citation type="journal article" date="2016" name="Nat. Commun.">
        <title>Thousands of microbial genomes shed light on interconnected biogeochemical processes in an aquifer system.</title>
        <authorList>
            <person name="Anantharaman K."/>
            <person name="Brown C.T."/>
            <person name="Hug L.A."/>
            <person name="Sharon I."/>
            <person name="Castelle C.J."/>
            <person name="Probst A.J."/>
            <person name="Thomas B.C."/>
            <person name="Singh A."/>
            <person name="Wilkins M.J."/>
            <person name="Karaoz U."/>
            <person name="Brodie E.L."/>
            <person name="Williams K.H."/>
            <person name="Hubbard S.S."/>
            <person name="Banfield J.F."/>
        </authorList>
    </citation>
    <scope>NUCLEOTIDE SEQUENCE [LARGE SCALE GENOMIC DNA]</scope>
</reference>
<organism evidence="8 9">
    <name type="scientific">Candidatus Nealsonbacteria bacterium RIFCSPLOWO2_01_FULL_41_9</name>
    <dbReference type="NCBI Taxonomy" id="1801671"/>
    <lineage>
        <taxon>Bacteria</taxon>
        <taxon>Candidatus Nealsoniibacteriota</taxon>
    </lineage>
</organism>
<dbReference type="GO" id="GO:0030677">
    <property type="term" value="C:ribonuclease P complex"/>
    <property type="evidence" value="ECO:0007669"/>
    <property type="project" value="TreeGrafter"/>
</dbReference>
<evidence type="ECO:0000256" key="2">
    <source>
        <dbReference type="ARBA" id="ARBA00022722"/>
    </source>
</evidence>
<dbReference type="InterPro" id="IPR020568">
    <property type="entry name" value="Ribosomal_Su5_D2-typ_SF"/>
</dbReference>
<dbReference type="GO" id="GO:0004526">
    <property type="term" value="F:ribonuclease P activity"/>
    <property type="evidence" value="ECO:0007669"/>
    <property type="project" value="UniProtKB-UniRule"/>
</dbReference>
<dbReference type="EC" id="3.1.26.5" evidence="6 7"/>
<dbReference type="PANTHER" id="PTHR33992">
    <property type="entry name" value="RIBONUCLEASE P PROTEIN COMPONENT"/>
    <property type="match status" value="1"/>
</dbReference>
<gene>
    <name evidence="6" type="primary">rnpA</name>
    <name evidence="8" type="ORF">A3A08_01565</name>
</gene>
<evidence type="ECO:0000256" key="1">
    <source>
        <dbReference type="ARBA" id="ARBA00022694"/>
    </source>
</evidence>
<dbReference type="SUPFAM" id="SSF54211">
    <property type="entry name" value="Ribosomal protein S5 domain 2-like"/>
    <property type="match status" value="1"/>
</dbReference>
<comment type="catalytic activity">
    <reaction evidence="6">
        <text>Endonucleolytic cleavage of RNA, removing 5'-extranucleotides from tRNA precursor.</text>
        <dbReference type="EC" id="3.1.26.5"/>
    </reaction>
</comment>
<comment type="function">
    <text evidence="6">RNaseP catalyzes the removal of the 5'-leader sequence from pre-tRNA to produce the mature 5'-terminus. It can also cleave other RNA substrates such as 4.5S RNA. The protein component plays an auxiliary but essential role in vivo by binding to the 5'-leader sequence and broadening the substrate specificity of the ribozyme.</text>
</comment>
<comment type="caution">
    <text evidence="8">The sequence shown here is derived from an EMBL/GenBank/DDBJ whole genome shotgun (WGS) entry which is preliminary data.</text>
</comment>
<accession>A0A1G2EEF5</accession>
<keyword evidence="3 6" id="KW-0255">Endonuclease</keyword>
<dbReference type="AlphaFoldDB" id="A0A1G2EEF5"/>
<dbReference type="NCBIfam" id="TIGR00188">
    <property type="entry name" value="rnpA"/>
    <property type="match status" value="1"/>
</dbReference>
<evidence type="ECO:0000256" key="4">
    <source>
        <dbReference type="ARBA" id="ARBA00022801"/>
    </source>
</evidence>
<proteinExistence type="inferred from homology"/>
<dbReference type="Pfam" id="PF00825">
    <property type="entry name" value="Ribonuclease_P"/>
    <property type="match status" value="1"/>
</dbReference>
<comment type="similarity">
    <text evidence="6">Belongs to the RnpA family.</text>
</comment>
<dbReference type="PANTHER" id="PTHR33992:SF1">
    <property type="entry name" value="RIBONUCLEASE P PROTEIN COMPONENT"/>
    <property type="match status" value="1"/>
</dbReference>
<name>A0A1G2EEF5_9BACT</name>
<evidence type="ECO:0000313" key="9">
    <source>
        <dbReference type="Proteomes" id="UP000176406"/>
    </source>
</evidence>
<dbReference type="HAMAP" id="MF_00227">
    <property type="entry name" value="RNase_P"/>
    <property type="match status" value="1"/>
</dbReference>
<dbReference type="InterPro" id="IPR000100">
    <property type="entry name" value="RNase_P"/>
</dbReference>
<protein>
    <recommendedName>
        <fullName evidence="6 7">Ribonuclease P protein component</fullName>
        <shortName evidence="6">RNase P protein</shortName>
        <shortName evidence="6">RNaseP protein</shortName>
        <ecNumber evidence="6 7">3.1.26.5</ecNumber>
    </recommendedName>
    <alternativeName>
        <fullName evidence="6">Protein C5</fullName>
    </alternativeName>
</protein>
<keyword evidence="1 6" id="KW-0819">tRNA processing</keyword>
<dbReference type="GO" id="GO:0000049">
    <property type="term" value="F:tRNA binding"/>
    <property type="evidence" value="ECO:0007669"/>
    <property type="project" value="UniProtKB-UniRule"/>
</dbReference>
<evidence type="ECO:0000313" key="8">
    <source>
        <dbReference type="EMBL" id="OGZ23538.1"/>
    </source>
</evidence>
<evidence type="ECO:0000256" key="6">
    <source>
        <dbReference type="HAMAP-Rule" id="MF_00227"/>
    </source>
</evidence>
<evidence type="ECO:0000256" key="7">
    <source>
        <dbReference type="NCBIfam" id="TIGR00188"/>
    </source>
</evidence>
<dbReference type="InterPro" id="IPR014721">
    <property type="entry name" value="Ribsml_uS5_D2-typ_fold_subgr"/>
</dbReference>
<evidence type="ECO:0000256" key="5">
    <source>
        <dbReference type="ARBA" id="ARBA00022884"/>
    </source>
</evidence>
<sequence length="131" mass="14930">MLPKKYRLKKSGDIRGILKSGRTHREGFLILKIRENNLSNSRFAFLISLKISKKATVRNKLKRKLSKFIRINLSEIKNNIDAVLIVASDFSKKNSQETEGAISNLFQKAKLYVGDEAVTSSSSPFFIRKKL</sequence>
<evidence type="ECO:0000256" key="3">
    <source>
        <dbReference type="ARBA" id="ARBA00022759"/>
    </source>
</evidence>
<keyword evidence="5 6" id="KW-0694">RNA-binding</keyword>
<keyword evidence="2 6" id="KW-0540">Nuclease</keyword>
<dbReference type="GO" id="GO:0001682">
    <property type="term" value="P:tRNA 5'-leader removal"/>
    <property type="evidence" value="ECO:0007669"/>
    <property type="project" value="UniProtKB-UniRule"/>
</dbReference>
<keyword evidence="4 6" id="KW-0378">Hydrolase</keyword>
<dbReference type="EMBL" id="MHMG01000014">
    <property type="protein sequence ID" value="OGZ23538.1"/>
    <property type="molecule type" value="Genomic_DNA"/>
</dbReference>
<dbReference type="Gene3D" id="3.30.230.10">
    <property type="match status" value="1"/>
</dbReference>
<dbReference type="Proteomes" id="UP000176406">
    <property type="component" value="Unassembled WGS sequence"/>
</dbReference>
<comment type="subunit">
    <text evidence="6">Consists of a catalytic RNA component (M1 or rnpB) and a protein subunit.</text>
</comment>